<organism evidence="8 9">
    <name type="scientific">Ammonicoccus fulvus</name>
    <dbReference type="NCBI Taxonomy" id="3138240"/>
    <lineage>
        <taxon>Bacteria</taxon>
        <taxon>Bacillati</taxon>
        <taxon>Actinomycetota</taxon>
        <taxon>Actinomycetes</taxon>
        <taxon>Propionibacteriales</taxon>
        <taxon>Propionibacteriaceae</taxon>
        <taxon>Ammonicoccus</taxon>
    </lineage>
</organism>
<dbReference type="CDD" id="cd06530">
    <property type="entry name" value="S26_SPase_I"/>
    <property type="match status" value="1"/>
</dbReference>
<dbReference type="GO" id="GO:0009003">
    <property type="term" value="F:signal peptidase activity"/>
    <property type="evidence" value="ECO:0007669"/>
    <property type="project" value="UniProtKB-EC"/>
</dbReference>
<protein>
    <recommendedName>
        <fullName evidence="4 6">Signal peptidase I</fullName>
        <ecNumber evidence="4 6">3.4.21.89</ecNumber>
    </recommendedName>
</protein>
<evidence type="ECO:0000259" key="7">
    <source>
        <dbReference type="Pfam" id="PF10502"/>
    </source>
</evidence>
<dbReference type="EMBL" id="CP154795">
    <property type="protein sequence ID" value="XAN06672.1"/>
    <property type="molecule type" value="Genomic_DNA"/>
</dbReference>
<evidence type="ECO:0000256" key="4">
    <source>
        <dbReference type="ARBA" id="ARBA00013208"/>
    </source>
</evidence>
<sequence length="246" mass="26457">MTDDPAPSRRSKLGSAVKEILLVLLGAILISSLLRAFVFEPFTIPSESMENTLQVKDKVVAQKITDFKRGDVIVFRDPGDWVSGMGKPTTNPVRMGLEFIGVLPNTSDDFLTKRVIGLPGDRVACCDAQGRVTINGHSLDESSYLYSDGAGPIESSGTPFDIVVPKDHLLVLGDHRNASGDSRCHMNPGAEIAGFVPIDHVVGPVGLIVAPLERWQQLRTPAVFDGVPPPTGEAPVAPEIRVRPEC</sequence>
<keyword evidence="5 6" id="KW-0378">Hydrolase</keyword>
<name>A0ABZ3FMM9_9ACTN</name>
<keyword evidence="6" id="KW-0472">Membrane</keyword>
<keyword evidence="6" id="KW-0645">Protease</keyword>
<evidence type="ECO:0000256" key="6">
    <source>
        <dbReference type="RuleBase" id="RU362042"/>
    </source>
</evidence>
<dbReference type="PANTHER" id="PTHR43390">
    <property type="entry name" value="SIGNAL PEPTIDASE I"/>
    <property type="match status" value="1"/>
</dbReference>
<keyword evidence="6" id="KW-1133">Transmembrane helix</keyword>
<evidence type="ECO:0000256" key="3">
    <source>
        <dbReference type="ARBA" id="ARBA00009370"/>
    </source>
</evidence>
<dbReference type="RefSeq" id="WP_425308103.1">
    <property type="nucleotide sequence ID" value="NZ_CP154795.1"/>
</dbReference>
<keyword evidence="9" id="KW-1185">Reference proteome</keyword>
<comment type="similarity">
    <text evidence="3 6">Belongs to the peptidase S26 family.</text>
</comment>
<dbReference type="InterPro" id="IPR019533">
    <property type="entry name" value="Peptidase_S26"/>
</dbReference>
<dbReference type="InterPro" id="IPR036286">
    <property type="entry name" value="LexA/Signal_pep-like_sf"/>
</dbReference>
<dbReference type="Pfam" id="PF10502">
    <property type="entry name" value="Peptidase_S26"/>
    <property type="match status" value="1"/>
</dbReference>
<accession>A0ABZ3FMM9</accession>
<dbReference type="PRINTS" id="PR00727">
    <property type="entry name" value="LEADERPTASE"/>
</dbReference>
<feature type="domain" description="Peptidase S26" evidence="7">
    <location>
        <begin position="18"/>
        <end position="208"/>
    </location>
</feature>
<dbReference type="PANTHER" id="PTHR43390:SF1">
    <property type="entry name" value="CHLOROPLAST PROCESSING PEPTIDASE"/>
    <property type="match status" value="1"/>
</dbReference>
<dbReference type="EC" id="3.4.21.89" evidence="4 6"/>
<reference evidence="8 9" key="1">
    <citation type="submission" date="2024-04" db="EMBL/GenBank/DDBJ databases">
        <title>Isolation of an actinomycete strain from pig manure.</title>
        <authorList>
            <person name="Gong T."/>
            <person name="Yu Z."/>
            <person name="An M."/>
            <person name="Wei C."/>
            <person name="Yang W."/>
            <person name="Liu L."/>
        </authorList>
    </citation>
    <scope>NUCLEOTIDE SEQUENCE [LARGE SCALE GENOMIC DNA]</scope>
    <source>
        <strain evidence="8 9">ZF39</strain>
    </source>
</reference>
<dbReference type="PROSITE" id="PS00761">
    <property type="entry name" value="SPASE_I_3"/>
    <property type="match status" value="1"/>
</dbReference>
<evidence type="ECO:0000256" key="2">
    <source>
        <dbReference type="ARBA" id="ARBA00004401"/>
    </source>
</evidence>
<evidence type="ECO:0000313" key="8">
    <source>
        <dbReference type="EMBL" id="XAN06672.1"/>
    </source>
</evidence>
<evidence type="ECO:0000256" key="5">
    <source>
        <dbReference type="ARBA" id="ARBA00022801"/>
    </source>
</evidence>
<dbReference type="SUPFAM" id="SSF51306">
    <property type="entry name" value="LexA/Signal peptidase"/>
    <property type="match status" value="1"/>
</dbReference>
<dbReference type="Proteomes" id="UP001442841">
    <property type="component" value="Chromosome"/>
</dbReference>
<comment type="catalytic activity">
    <reaction evidence="1 6">
        <text>Cleavage of hydrophobic, N-terminal signal or leader sequences from secreted and periplasmic proteins.</text>
        <dbReference type="EC" id="3.4.21.89"/>
    </reaction>
</comment>
<evidence type="ECO:0000313" key="9">
    <source>
        <dbReference type="Proteomes" id="UP001442841"/>
    </source>
</evidence>
<dbReference type="NCBIfam" id="TIGR02227">
    <property type="entry name" value="sigpep_I_bact"/>
    <property type="match status" value="1"/>
</dbReference>
<feature type="transmembrane region" description="Helical" evidence="6">
    <location>
        <begin position="20"/>
        <end position="39"/>
    </location>
</feature>
<keyword evidence="6" id="KW-0812">Transmembrane</keyword>
<comment type="subcellular location">
    <subcellularLocation>
        <location evidence="2">Cell membrane</location>
        <topology evidence="2">Single-pass type II membrane protein</topology>
    </subcellularLocation>
    <subcellularLocation>
        <location evidence="6">Membrane</location>
        <topology evidence="6">Single-pass type II membrane protein</topology>
    </subcellularLocation>
</comment>
<dbReference type="InterPro" id="IPR000223">
    <property type="entry name" value="Pept_S26A_signal_pept_1"/>
</dbReference>
<gene>
    <name evidence="8" type="primary">lepB</name>
    <name evidence="8" type="ORF">AADG42_04905</name>
</gene>
<dbReference type="InterPro" id="IPR019758">
    <property type="entry name" value="Pept_S26A_signal_pept_1_CS"/>
</dbReference>
<proteinExistence type="inferred from homology"/>
<dbReference type="Gene3D" id="2.10.109.10">
    <property type="entry name" value="Umud Fragment, subunit A"/>
    <property type="match status" value="1"/>
</dbReference>
<evidence type="ECO:0000256" key="1">
    <source>
        <dbReference type="ARBA" id="ARBA00000677"/>
    </source>
</evidence>